<proteinExistence type="predicted"/>
<sequence>MSRNPSPPAYFGSVIVSHATQHIFFLSGLASHQKRVSMDWIWLHRETGSLKHEQ</sequence>
<dbReference type="AlphaFoldDB" id="A0A3P6BIJ9"/>
<evidence type="ECO:0000313" key="1">
    <source>
        <dbReference type="EMBL" id="VDD01130.1"/>
    </source>
</evidence>
<name>A0A3P6BIJ9_BRAOL</name>
<accession>A0A3P6BIJ9</accession>
<gene>
    <name evidence="1" type="ORF">BOLC3T21383H</name>
</gene>
<organism evidence="1">
    <name type="scientific">Brassica oleracea</name>
    <name type="common">Wild cabbage</name>
    <dbReference type="NCBI Taxonomy" id="3712"/>
    <lineage>
        <taxon>Eukaryota</taxon>
        <taxon>Viridiplantae</taxon>
        <taxon>Streptophyta</taxon>
        <taxon>Embryophyta</taxon>
        <taxon>Tracheophyta</taxon>
        <taxon>Spermatophyta</taxon>
        <taxon>Magnoliopsida</taxon>
        <taxon>eudicotyledons</taxon>
        <taxon>Gunneridae</taxon>
        <taxon>Pentapetalae</taxon>
        <taxon>rosids</taxon>
        <taxon>malvids</taxon>
        <taxon>Brassicales</taxon>
        <taxon>Brassicaceae</taxon>
        <taxon>Brassiceae</taxon>
        <taxon>Brassica</taxon>
    </lineage>
</organism>
<reference evidence="1" key="1">
    <citation type="submission" date="2018-11" db="EMBL/GenBank/DDBJ databases">
        <authorList>
            <consortium name="Genoscope - CEA"/>
            <person name="William W."/>
        </authorList>
    </citation>
    <scope>NUCLEOTIDE SEQUENCE</scope>
</reference>
<dbReference type="EMBL" id="LR031872">
    <property type="protein sequence ID" value="VDD01130.1"/>
    <property type="molecule type" value="Genomic_DNA"/>
</dbReference>
<protein>
    <submittedName>
        <fullName evidence="1">Uncharacterized protein</fullName>
    </submittedName>
</protein>